<dbReference type="AlphaFoldDB" id="A0A1C4GWF3"/>
<evidence type="ECO:0000313" key="3">
    <source>
        <dbReference type="Proteomes" id="UP000243661"/>
    </source>
</evidence>
<dbReference type="InterPro" id="IPR037151">
    <property type="entry name" value="AlkB-like_sf"/>
</dbReference>
<dbReference type="InterPro" id="IPR032854">
    <property type="entry name" value="ALKBH3"/>
</dbReference>
<proteinExistence type="predicted"/>
<dbReference type="GO" id="GO:0051213">
    <property type="term" value="F:dioxygenase activity"/>
    <property type="evidence" value="ECO:0007669"/>
    <property type="project" value="UniProtKB-KW"/>
</dbReference>
<gene>
    <name evidence="2" type="ORF">GA0116959_11060</name>
</gene>
<dbReference type="Pfam" id="PF13532">
    <property type="entry name" value="2OG-FeII_Oxy_2"/>
    <property type="match status" value="1"/>
</dbReference>
<protein>
    <submittedName>
        <fullName evidence="2">Alkylated DNA repair dioxygenase AlkB</fullName>
    </submittedName>
</protein>
<name>A0A1C4GWF3_9GAMM</name>
<dbReference type="InterPro" id="IPR005123">
    <property type="entry name" value="Oxoglu/Fe-dep_dioxygenase_dom"/>
</dbReference>
<accession>A0A1C4GWF3</accession>
<keyword evidence="2" id="KW-0560">Oxidoreductase</keyword>
<dbReference type="InterPro" id="IPR027450">
    <property type="entry name" value="AlkB-like"/>
</dbReference>
<dbReference type="Proteomes" id="UP000243661">
    <property type="component" value="Unassembled WGS sequence"/>
</dbReference>
<dbReference type="SUPFAM" id="SSF51197">
    <property type="entry name" value="Clavaminate synthase-like"/>
    <property type="match status" value="1"/>
</dbReference>
<sequence length="205" mass="23773">MNFELFKPEAQANILPYAGVVEDFGLILTAEQSTRYLDYFLKHLAWQQDEVFLFGQHYQTARQVAWYGDEHYEYHYSGTLKQAHPWQSGLWRLKQHIESLVGCHFNSCLANLYENGTQAVGWHSDDEAALVSKTGQETIIASLSLGATRKFSFKHKQTAKKVDVLLQSGQLIVMRGDTQQYWKHALMKSTRIVEPRINLTFRHFF</sequence>
<dbReference type="Gene3D" id="2.60.120.590">
    <property type="entry name" value="Alpha-ketoglutarate-dependent dioxygenase AlkB-like"/>
    <property type="match status" value="1"/>
</dbReference>
<evidence type="ECO:0000259" key="1">
    <source>
        <dbReference type="PROSITE" id="PS51471"/>
    </source>
</evidence>
<dbReference type="EMBL" id="FMBK01000010">
    <property type="protein sequence ID" value="SCC72534.1"/>
    <property type="molecule type" value="Genomic_DNA"/>
</dbReference>
<dbReference type="RefSeq" id="WP_053578947.1">
    <property type="nucleotide sequence ID" value="NZ_FMBK01000010.1"/>
</dbReference>
<dbReference type="PROSITE" id="PS51471">
    <property type="entry name" value="FE2OG_OXY"/>
    <property type="match status" value="1"/>
</dbReference>
<organism evidence="2 3">
    <name type="scientific">Acinetobacter albensis</name>
    <dbReference type="NCBI Taxonomy" id="1673609"/>
    <lineage>
        <taxon>Bacteria</taxon>
        <taxon>Pseudomonadati</taxon>
        <taxon>Pseudomonadota</taxon>
        <taxon>Gammaproteobacteria</taxon>
        <taxon>Moraxellales</taxon>
        <taxon>Moraxellaceae</taxon>
        <taxon>Acinetobacter</taxon>
    </lineage>
</organism>
<dbReference type="PANTHER" id="PTHR31212:SF4">
    <property type="entry name" value="ALPHA-KETOGLUTARATE-DEPENDENT DIOXYGENASE ALKB HOMOLOG 3"/>
    <property type="match status" value="1"/>
</dbReference>
<feature type="domain" description="Fe2OG dioxygenase" evidence="1">
    <location>
        <begin position="104"/>
        <end position="205"/>
    </location>
</feature>
<dbReference type="GO" id="GO:0006307">
    <property type="term" value="P:DNA alkylation repair"/>
    <property type="evidence" value="ECO:0007669"/>
    <property type="project" value="InterPro"/>
</dbReference>
<evidence type="ECO:0000313" key="2">
    <source>
        <dbReference type="EMBL" id="SCC72534.1"/>
    </source>
</evidence>
<dbReference type="OrthoDB" id="190276at2"/>
<dbReference type="PANTHER" id="PTHR31212">
    <property type="entry name" value="ALPHA-KETOGLUTARATE-DEPENDENT DIOXYGENASE ALKB HOMOLOG 3"/>
    <property type="match status" value="1"/>
</dbReference>
<reference evidence="2 3" key="1">
    <citation type="submission" date="2016-08" db="EMBL/GenBank/DDBJ databases">
        <authorList>
            <person name="Seilhamer J.J."/>
        </authorList>
    </citation>
    <scope>NUCLEOTIDE SEQUENCE [LARGE SCALE GENOMIC DNA]</scope>
    <source>
        <strain evidence="2 3">ANC 4874</strain>
    </source>
</reference>
<keyword evidence="2" id="KW-0223">Dioxygenase</keyword>